<accession>A0A1B7JTT6</accession>
<gene>
    <name evidence="2" type="ORF">M998_2265</name>
</gene>
<dbReference type="SUPFAM" id="SSF50891">
    <property type="entry name" value="Cyclophilin-like"/>
    <property type="match status" value="1"/>
</dbReference>
<dbReference type="InterPro" id="IPR041183">
    <property type="entry name" value="Cyclophilin-like"/>
</dbReference>
<dbReference type="Pfam" id="PF18050">
    <property type="entry name" value="Cyclophil_like2"/>
    <property type="match status" value="1"/>
</dbReference>
<dbReference type="EMBL" id="LXEW01000032">
    <property type="protein sequence ID" value="OAT51328.1"/>
    <property type="molecule type" value="Genomic_DNA"/>
</dbReference>
<reference evidence="2 3" key="1">
    <citation type="submission" date="2016-04" db="EMBL/GenBank/DDBJ databases">
        <title>ATOL: Assembling a taxonomically balanced genome-scale reconstruction of the evolutionary history of the Enterobacteriaceae.</title>
        <authorList>
            <person name="Plunkett G.III."/>
            <person name="Neeno-Eckwall E.C."/>
            <person name="Glasner J.D."/>
            <person name="Perna N.T."/>
        </authorList>
    </citation>
    <scope>NUCLEOTIDE SEQUENCE [LARGE SCALE GENOMIC DNA]</scope>
    <source>
        <strain evidence="2 3">ATCC 35613</strain>
    </source>
</reference>
<dbReference type="Proteomes" id="UP000078224">
    <property type="component" value="Unassembled WGS sequence"/>
</dbReference>
<evidence type="ECO:0000313" key="3">
    <source>
        <dbReference type="Proteomes" id="UP000078224"/>
    </source>
</evidence>
<proteinExistence type="predicted"/>
<dbReference type="PATRIC" id="fig|1354272.4.peg.2303"/>
<dbReference type="RefSeq" id="WP_232007525.1">
    <property type="nucleotide sequence ID" value="NZ_LXEW01000032.1"/>
</dbReference>
<keyword evidence="3" id="KW-1185">Reference proteome</keyword>
<dbReference type="Gene3D" id="2.40.100.20">
    <property type="match status" value="1"/>
</dbReference>
<evidence type="ECO:0000313" key="2">
    <source>
        <dbReference type="EMBL" id="OAT51328.1"/>
    </source>
</evidence>
<dbReference type="AlphaFoldDB" id="A0A1B7JTT6"/>
<organism evidence="2 3">
    <name type="scientific">Providencia heimbachae ATCC 35613</name>
    <dbReference type="NCBI Taxonomy" id="1354272"/>
    <lineage>
        <taxon>Bacteria</taxon>
        <taxon>Pseudomonadati</taxon>
        <taxon>Pseudomonadota</taxon>
        <taxon>Gammaproteobacteria</taxon>
        <taxon>Enterobacterales</taxon>
        <taxon>Morganellaceae</taxon>
        <taxon>Providencia</taxon>
    </lineage>
</organism>
<dbReference type="InterPro" id="IPR029000">
    <property type="entry name" value="Cyclophilin-like_dom_sf"/>
</dbReference>
<evidence type="ECO:0000259" key="1">
    <source>
        <dbReference type="Pfam" id="PF18050"/>
    </source>
</evidence>
<sequence length="158" mass="18127">MFKTLFKNVLIVLPFYFLLVMTCASQPLLARNLSIESKEYLIQIRVDTQIIMAVLEDSEITRDFISLLPLTAELADYSSTEKITYLPRKLQTHNTPDGIVPEAGDITYYAPWGNIAIFYQSFRYSSGLVRLGKITHGLEYLQFKSPKQVVIELIQENE</sequence>
<protein>
    <recommendedName>
        <fullName evidence="1">Cyclophilin-like domain-containing protein</fullName>
    </recommendedName>
</protein>
<feature type="domain" description="Cyclophilin-like" evidence="1">
    <location>
        <begin position="44"/>
        <end position="142"/>
    </location>
</feature>
<name>A0A1B7JTT6_9GAMM</name>
<comment type="caution">
    <text evidence="2">The sequence shown here is derived from an EMBL/GenBank/DDBJ whole genome shotgun (WGS) entry which is preliminary data.</text>
</comment>